<dbReference type="EMBL" id="VNIM01000032">
    <property type="protein sequence ID" value="TVV74512.1"/>
    <property type="molecule type" value="Genomic_DNA"/>
</dbReference>
<dbReference type="Proteomes" id="UP000318681">
    <property type="component" value="Unassembled WGS sequence"/>
</dbReference>
<evidence type="ECO:0000313" key="3">
    <source>
        <dbReference type="Proteomes" id="UP000318681"/>
    </source>
</evidence>
<dbReference type="OrthoDB" id="10014224at2"/>
<feature type="region of interest" description="Disordered" evidence="1">
    <location>
        <begin position="1"/>
        <end position="27"/>
    </location>
</feature>
<reference evidence="2 3" key="1">
    <citation type="submission" date="2019-07" db="EMBL/GenBank/DDBJ databases">
        <title>Sphingomonas solaris sp. nov., isolated from a solar panel from Boston, Massachusetts.</title>
        <authorList>
            <person name="Tanner K."/>
            <person name="Pascual J."/>
            <person name="Mancuso C."/>
            <person name="Pereto J."/>
            <person name="Khalil A."/>
            <person name="Vilanova C."/>
        </authorList>
    </citation>
    <scope>NUCLEOTIDE SEQUENCE [LARGE SCALE GENOMIC DNA]</scope>
    <source>
        <strain evidence="2 3">R4DWN</strain>
    </source>
</reference>
<proteinExistence type="predicted"/>
<sequence>MGHESHDVREAAASSHPFDAVPDPDPDWVQANPERALRFLFLFPRPCDGLDRLLGDHIASEDRATRAVAPRYG</sequence>
<name>A0A558R597_9SPHN</name>
<organism evidence="2 3">
    <name type="scientific">Alterirhizorhabdus solaris</name>
    <dbReference type="NCBI Taxonomy" id="2529389"/>
    <lineage>
        <taxon>Bacteria</taxon>
        <taxon>Pseudomonadati</taxon>
        <taxon>Pseudomonadota</taxon>
        <taxon>Alphaproteobacteria</taxon>
        <taxon>Sphingomonadales</taxon>
        <taxon>Rhizorhabdaceae</taxon>
        <taxon>Alterirhizorhabdus</taxon>
    </lineage>
</organism>
<protein>
    <submittedName>
        <fullName evidence="2">Uncharacterized protein</fullName>
    </submittedName>
</protein>
<keyword evidence="3" id="KW-1185">Reference proteome</keyword>
<comment type="caution">
    <text evidence="2">The sequence shown here is derived from an EMBL/GenBank/DDBJ whole genome shotgun (WGS) entry which is preliminary data.</text>
</comment>
<dbReference type="RefSeq" id="WP_145150634.1">
    <property type="nucleotide sequence ID" value="NZ_VNIM01000032.1"/>
</dbReference>
<evidence type="ECO:0000313" key="2">
    <source>
        <dbReference type="EMBL" id="TVV74512.1"/>
    </source>
</evidence>
<accession>A0A558R597</accession>
<evidence type="ECO:0000256" key="1">
    <source>
        <dbReference type="SAM" id="MobiDB-lite"/>
    </source>
</evidence>
<gene>
    <name evidence="2" type="ORF">FOY91_09615</name>
</gene>
<feature type="compositionally biased region" description="Basic and acidic residues" evidence="1">
    <location>
        <begin position="1"/>
        <end position="10"/>
    </location>
</feature>
<dbReference type="AlphaFoldDB" id="A0A558R597"/>